<evidence type="ECO:0000313" key="6">
    <source>
        <dbReference type="EMBL" id="BCN93793.1"/>
    </source>
</evidence>
<feature type="transmembrane region" description="Helical" evidence="5">
    <location>
        <begin position="7"/>
        <end position="30"/>
    </location>
</feature>
<proteinExistence type="predicted"/>
<feature type="transmembrane region" description="Helical" evidence="5">
    <location>
        <begin position="169"/>
        <end position="188"/>
    </location>
</feature>
<keyword evidence="4 5" id="KW-0472">Membrane</keyword>
<feature type="transmembrane region" description="Helical" evidence="5">
    <location>
        <begin position="110"/>
        <end position="131"/>
    </location>
</feature>
<dbReference type="EMBL" id="AP024202">
    <property type="protein sequence ID" value="BCN93793.1"/>
    <property type="molecule type" value="Genomic_DNA"/>
</dbReference>
<gene>
    <name evidence="6" type="ORF">THMIRHAM_15780</name>
</gene>
<dbReference type="Pfam" id="PF03595">
    <property type="entry name" value="SLAC1"/>
    <property type="match status" value="1"/>
</dbReference>
<feature type="transmembrane region" description="Helical" evidence="5">
    <location>
        <begin position="285"/>
        <end position="306"/>
    </location>
</feature>
<dbReference type="RefSeq" id="WP_237261180.1">
    <property type="nucleotide sequence ID" value="NZ_AP024202.1"/>
</dbReference>
<feature type="transmembrane region" description="Helical" evidence="5">
    <location>
        <begin position="254"/>
        <end position="273"/>
    </location>
</feature>
<evidence type="ECO:0000256" key="4">
    <source>
        <dbReference type="ARBA" id="ARBA00023136"/>
    </source>
</evidence>
<accession>A0ABN6CXK1</accession>
<keyword evidence="2 5" id="KW-0812">Transmembrane</keyword>
<evidence type="ECO:0000256" key="2">
    <source>
        <dbReference type="ARBA" id="ARBA00022692"/>
    </source>
</evidence>
<protein>
    <submittedName>
        <fullName evidence="6">Transporter</fullName>
    </submittedName>
</protein>
<dbReference type="Proteomes" id="UP001054820">
    <property type="component" value="Chromosome"/>
</dbReference>
<feature type="transmembrane region" description="Helical" evidence="5">
    <location>
        <begin position="84"/>
        <end position="104"/>
    </location>
</feature>
<dbReference type="CDD" id="cd09323">
    <property type="entry name" value="TDT_SLAC1_like"/>
    <property type="match status" value="1"/>
</dbReference>
<feature type="transmembrane region" description="Helical" evidence="5">
    <location>
        <begin position="200"/>
        <end position="220"/>
    </location>
</feature>
<organism evidence="6 7">
    <name type="scientific">Thiomicrorhabdus immobilis</name>
    <dbReference type="NCBI Taxonomy" id="2791037"/>
    <lineage>
        <taxon>Bacteria</taxon>
        <taxon>Pseudomonadati</taxon>
        <taxon>Pseudomonadota</taxon>
        <taxon>Gammaproteobacteria</taxon>
        <taxon>Thiotrichales</taxon>
        <taxon>Piscirickettsiaceae</taxon>
        <taxon>Thiomicrorhabdus</taxon>
    </lineage>
</organism>
<dbReference type="PANTHER" id="PTHR37955:SF1">
    <property type="entry name" value="DEP DOMAIN-CONTAINING PROTEIN"/>
    <property type="match status" value="1"/>
</dbReference>
<reference evidence="6" key="1">
    <citation type="journal article" date="2022" name="Arch. Microbiol.">
        <title>Thiomicrorhabdus immobilis sp. nov., a mesophilic sulfur-oxidizing bacterium isolated from sediment of a brackish lake in northern Japan.</title>
        <authorList>
            <person name="Kojima H."/>
            <person name="Mochizuki J."/>
            <person name="Kanda M."/>
            <person name="Watanabe T."/>
            <person name="Fukui M."/>
        </authorList>
    </citation>
    <scope>NUCLEOTIDE SEQUENCE</scope>
    <source>
        <strain evidence="6">Am19</strain>
    </source>
</reference>
<evidence type="ECO:0000256" key="3">
    <source>
        <dbReference type="ARBA" id="ARBA00022989"/>
    </source>
</evidence>
<comment type="subcellular location">
    <subcellularLocation>
        <location evidence="1">Membrane</location>
        <topology evidence="1">Multi-pass membrane protein</topology>
    </subcellularLocation>
</comment>
<evidence type="ECO:0000313" key="7">
    <source>
        <dbReference type="Proteomes" id="UP001054820"/>
    </source>
</evidence>
<dbReference type="InterPro" id="IPR052951">
    <property type="entry name" value="Tellurite_res_ion_channel"/>
</dbReference>
<dbReference type="Gene3D" id="1.50.10.150">
    <property type="entry name" value="Voltage-dependent anion channel"/>
    <property type="match status" value="1"/>
</dbReference>
<name>A0ABN6CXK1_9GAMM</name>
<dbReference type="InterPro" id="IPR004695">
    <property type="entry name" value="SLAC1/Mae1/Ssu1/TehA"/>
</dbReference>
<evidence type="ECO:0000256" key="1">
    <source>
        <dbReference type="ARBA" id="ARBA00004141"/>
    </source>
</evidence>
<feature type="transmembrane region" description="Helical" evidence="5">
    <location>
        <begin position="42"/>
        <end position="63"/>
    </location>
</feature>
<dbReference type="InterPro" id="IPR038665">
    <property type="entry name" value="Voltage-dep_anion_channel_sf"/>
</dbReference>
<feature type="transmembrane region" description="Helical" evidence="5">
    <location>
        <begin position="226"/>
        <end position="247"/>
    </location>
</feature>
<keyword evidence="3 5" id="KW-1133">Transmembrane helix</keyword>
<dbReference type="PANTHER" id="PTHR37955">
    <property type="entry name" value="TELLURITE RESISTANCE PROTEIN TEHA"/>
    <property type="match status" value="1"/>
</dbReference>
<keyword evidence="7" id="KW-1185">Reference proteome</keyword>
<sequence>MLQRLQNIAYFPASFFGMIMGLSGLSIAFIELAKIYNSSASFVDLSLGLTVLLFAILLTMYGYKILKFPKEVIAELKHPIKMNFVPTISISLLLLSIAFYNLGYAELSKYLWISGAILQISLTYWVLYNWIHHDFFTPEHSNPAWFIPIVGNIVVPIVGIHHAPIEVSWFFFSVGIIFWIIVKAILVNRIIFHTPLQQKLIPTLFIFIAPPAVGFISYLALNNQELNQFAMVLYFFGLAMTLLMLVSAGKFMKLSFALSWWAFTFPLAAMAIASYKMAHITQHEVYLYIGIAIHLFLLFIVLLFLAKTSKAVYLQQICNDQH</sequence>
<feature type="transmembrane region" description="Helical" evidence="5">
    <location>
        <begin position="143"/>
        <end position="163"/>
    </location>
</feature>
<evidence type="ECO:0000256" key="5">
    <source>
        <dbReference type="SAM" id="Phobius"/>
    </source>
</evidence>